<dbReference type="FunFam" id="3.40.50.720:FF:000121">
    <property type="entry name" value="Prostaglandin reductase 2"/>
    <property type="match status" value="1"/>
</dbReference>
<reference evidence="3 4" key="1">
    <citation type="submission" date="2017-10" db="EMBL/GenBank/DDBJ databases">
        <title>Draft genome of Longibacter Salinarum.</title>
        <authorList>
            <person name="Goh K.M."/>
            <person name="Shamsir M.S."/>
            <person name="Lim S.W."/>
        </authorList>
    </citation>
    <scope>NUCLEOTIDE SEQUENCE [LARGE SCALE GENOMIC DNA]</scope>
    <source>
        <strain evidence="3 4">KCTC 52045</strain>
    </source>
</reference>
<dbReference type="GO" id="GO:0008270">
    <property type="term" value="F:zinc ion binding"/>
    <property type="evidence" value="ECO:0007669"/>
    <property type="project" value="InterPro"/>
</dbReference>
<feature type="domain" description="Enoyl reductase (ER)" evidence="2">
    <location>
        <begin position="16"/>
        <end position="330"/>
    </location>
</feature>
<dbReference type="OrthoDB" id="9787435at2"/>
<dbReference type="SUPFAM" id="SSF50129">
    <property type="entry name" value="GroES-like"/>
    <property type="match status" value="1"/>
</dbReference>
<sequence>MAKTYRKLIATKLTTNFRDAAELVEEDVPELKPHEVLIRNVYAGINATDVNITAGRYQPGAKPPIDLGAEAAGIVEKVGSEVRHLSPGDAVVTSTLGGGYREYNVVRASNALPVDEPTPEALSIMVSGLTASIALEEVGDMSSGETVLVTAAAGGTGQYAVQLAKRAGNHVIGTCGNERKMELLKELGCDHPINYNEEDVRDVLRSEYPSGVNLVYEGVGGELFDTCVDALARYGRLLSIGYVSEYKGGAEKVSSERIYTKLLPKSASIRGFFLPHFAESFADHMSRLMKLVNSGALQVSIDQSTFEGIESIPDAVEYLHTGESRGKVVVKL</sequence>
<dbReference type="InterPro" id="IPR013154">
    <property type="entry name" value="ADH-like_N"/>
</dbReference>
<evidence type="ECO:0000313" key="4">
    <source>
        <dbReference type="Proteomes" id="UP000220102"/>
    </source>
</evidence>
<dbReference type="SUPFAM" id="SSF51735">
    <property type="entry name" value="NAD(P)-binding Rossmann-fold domains"/>
    <property type="match status" value="1"/>
</dbReference>
<dbReference type="InterPro" id="IPR011032">
    <property type="entry name" value="GroES-like_sf"/>
</dbReference>
<dbReference type="PANTHER" id="PTHR43677:SF3">
    <property type="entry name" value="PROSTAGLANDIN REDUCTASE 3"/>
    <property type="match status" value="1"/>
</dbReference>
<dbReference type="AlphaFoldDB" id="A0A2A8CW70"/>
<dbReference type="CDD" id="cd08250">
    <property type="entry name" value="Mgc45594_like"/>
    <property type="match status" value="1"/>
</dbReference>
<dbReference type="Pfam" id="PF08240">
    <property type="entry name" value="ADH_N"/>
    <property type="match status" value="1"/>
</dbReference>
<dbReference type="Pfam" id="PF00107">
    <property type="entry name" value="ADH_zinc_N"/>
    <property type="match status" value="1"/>
</dbReference>
<protein>
    <submittedName>
        <fullName evidence="3">Alcohol dehydrogenase</fullName>
    </submittedName>
</protein>
<accession>A0A2A8CW70</accession>
<dbReference type="InterPro" id="IPR020843">
    <property type="entry name" value="ER"/>
</dbReference>
<evidence type="ECO:0000256" key="1">
    <source>
        <dbReference type="ARBA" id="ARBA00023002"/>
    </source>
</evidence>
<dbReference type="PROSITE" id="PS01162">
    <property type="entry name" value="QOR_ZETA_CRYSTAL"/>
    <property type="match status" value="1"/>
</dbReference>
<dbReference type="GO" id="GO:0016491">
    <property type="term" value="F:oxidoreductase activity"/>
    <property type="evidence" value="ECO:0007669"/>
    <property type="project" value="UniProtKB-KW"/>
</dbReference>
<name>A0A2A8CW70_9BACT</name>
<dbReference type="EMBL" id="PDEQ01000006">
    <property type="protein sequence ID" value="PEN12850.1"/>
    <property type="molecule type" value="Genomic_DNA"/>
</dbReference>
<gene>
    <name evidence="3" type="ORF">CRI94_12660</name>
</gene>
<evidence type="ECO:0000313" key="3">
    <source>
        <dbReference type="EMBL" id="PEN12850.1"/>
    </source>
</evidence>
<dbReference type="PANTHER" id="PTHR43677">
    <property type="entry name" value="SHORT-CHAIN DEHYDROGENASE/REDUCTASE"/>
    <property type="match status" value="1"/>
</dbReference>
<dbReference type="Gene3D" id="3.90.180.10">
    <property type="entry name" value="Medium-chain alcohol dehydrogenases, catalytic domain"/>
    <property type="match status" value="1"/>
</dbReference>
<comment type="caution">
    <text evidence="3">The sequence shown here is derived from an EMBL/GenBank/DDBJ whole genome shotgun (WGS) entry which is preliminary data.</text>
</comment>
<dbReference type="SMART" id="SM00829">
    <property type="entry name" value="PKS_ER"/>
    <property type="match status" value="1"/>
</dbReference>
<dbReference type="Proteomes" id="UP000220102">
    <property type="component" value="Unassembled WGS sequence"/>
</dbReference>
<evidence type="ECO:0000259" key="2">
    <source>
        <dbReference type="SMART" id="SM00829"/>
    </source>
</evidence>
<dbReference type="InterPro" id="IPR002364">
    <property type="entry name" value="Quin_OxRdtase/zeta-crystal_CS"/>
</dbReference>
<dbReference type="InterPro" id="IPR036291">
    <property type="entry name" value="NAD(P)-bd_dom_sf"/>
</dbReference>
<organism evidence="3 4">
    <name type="scientific">Longibacter salinarum</name>
    <dbReference type="NCBI Taxonomy" id="1850348"/>
    <lineage>
        <taxon>Bacteria</taxon>
        <taxon>Pseudomonadati</taxon>
        <taxon>Rhodothermota</taxon>
        <taxon>Rhodothermia</taxon>
        <taxon>Rhodothermales</taxon>
        <taxon>Salisaetaceae</taxon>
        <taxon>Longibacter</taxon>
    </lineage>
</organism>
<dbReference type="RefSeq" id="WP_098076284.1">
    <property type="nucleotide sequence ID" value="NZ_PDEQ01000006.1"/>
</dbReference>
<proteinExistence type="predicted"/>
<keyword evidence="4" id="KW-1185">Reference proteome</keyword>
<dbReference type="Gene3D" id="3.40.50.720">
    <property type="entry name" value="NAD(P)-binding Rossmann-like Domain"/>
    <property type="match status" value="1"/>
</dbReference>
<keyword evidence="1" id="KW-0560">Oxidoreductase</keyword>
<dbReference type="InterPro" id="IPR051397">
    <property type="entry name" value="Zn-ADH-like_protein"/>
</dbReference>
<dbReference type="InterPro" id="IPR013149">
    <property type="entry name" value="ADH-like_C"/>
</dbReference>